<proteinExistence type="predicted"/>
<dbReference type="KEGG" id="mcos:GM418_13455"/>
<accession>A0A6I6JZM2</accession>
<gene>
    <name evidence="1" type="ORF">GM418_13455</name>
</gene>
<protein>
    <submittedName>
        <fullName evidence="1">DUF4249 family protein</fullName>
    </submittedName>
</protein>
<dbReference type="RefSeq" id="WP_158867128.1">
    <property type="nucleotide sequence ID" value="NZ_CP046401.1"/>
</dbReference>
<organism evidence="1 2">
    <name type="scientific">Maribellus comscasis</name>
    <dbReference type="NCBI Taxonomy" id="2681766"/>
    <lineage>
        <taxon>Bacteria</taxon>
        <taxon>Pseudomonadati</taxon>
        <taxon>Bacteroidota</taxon>
        <taxon>Bacteroidia</taxon>
        <taxon>Marinilabiliales</taxon>
        <taxon>Prolixibacteraceae</taxon>
        <taxon>Maribellus</taxon>
    </lineage>
</organism>
<keyword evidence="2" id="KW-1185">Reference proteome</keyword>
<reference evidence="1 2" key="1">
    <citation type="submission" date="2019-11" db="EMBL/GenBank/DDBJ databases">
        <authorList>
            <person name="Zheng R.K."/>
            <person name="Sun C.M."/>
        </authorList>
    </citation>
    <scope>NUCLEOTIDE SEQUENCE [LARGE SCALE GENOMIC DNA]</scope>
    <source>
        <strain evidence="1 2">WC007</strain>
    </source>
</reference>
<evidence type="ECO:0000313" key="2">
    <source>
        <dbReference type="Proteomes" id="UP000428260"/>
    </source>
</evidence>
<name>A0A6I6JZM2_9BACT</name>
<dbReference type="PROSITE" id="PS51257">
    <property type="entry name" value="PROKAR_LIPOPROTEIN"/>
    <property type="match status" value="1"/>
</dbReference>
<evidence type="ECO:0000313" key="1">
    <source>
        <dbReference type="EMBL" id="QGY44633.1"/>
    </source>
</evidence>
<sequence length="270" mass="30513">MKKLFIIPFALLVLFACENEDELEETITQQVVEAYLYNGSSDLDIKLSEITPFEDLGSEEETLISAAEVYVTIDGADFILQEKSDMPGHYSFSDSGITIQSEQEISFLFVQGQEEVTAETTVPQKPQNVQLSESEKYIEQITSLMDLTQLADATVEISWDNPDNSYYYVSVKNITDNPKTIDPNDYIPDVDGINTPPLPTSFSILWLNELSDYGTYEIIVYKVNSEYVDLYNTQQQDSRTLNEPLTNIQNGYGIFTAFASDTVYLEIVEP</sequence>
<dbReference type="AlphaFoldDB" id="A0A6I6JZM2"/>
<dbReference type="Proteomes" id="UP000428260">
    <property type="component" value="Chromosome"/>
</dbReference>
<dbReference type="EMBL" id="CP046401">
    <property type="protein sequence ID" value="QGY44633.1"/>
    <property type="molecule type" value="Genomic_DNA"/>
</dbReference>